<keyword evidence="2" id="KW-1185">Reference proteome</keyword>
<name>A0A1E3NJU7_9ASCO</name>
<dbReference type="EMBL" id="KV454003">
    <property type="protein sequence ID" value="ODQ46399.1"/>
    <property type="molecule type" value="Genomic_DNA"/>
</dbReference>
<dbReference type="GeneID" id="30176675"/>
<gene>
    <name evidence="1" type="ORF">PICMEDRAFT_129217</name>
</gene>
<dbReference type="AlphaFoldDB" id="A0A1E3NJU7"/>
<protein>
    <submittedName>
        <fullName evidence="1">Uncharacterized protein</fullName>
    </submittedName>
</protein>
<organism evidence="1 2">
    <name type="scientific">Pichia membranifaciens NRRL Y-2026</name>
    <dbReference type="NCBI Taxonomy" id="763406"/>
    <lineage>
        <taxon>Eukaryota</taxon>
        <taxon>Fungi</taxon>
        <taxon>Dikarya</taxon>
        <taxon>Ascomycota</taxon>
        <taxon>Saccharomycotina</taxon>
        <taxon>Pichiomycetes</taxon>
        <taxon>Pichiales</taxon>
        <taxon>Pichiaceae</taxon>
        <taxon>Pichia</taxon>
    </lineage>
</organism>
<accession>A0A1E3NJU7</accession>
<reference evidence="1 2" key="1">
    <citation type="journal article" date="2016" name="Proc. Natl. Acad. Sci. U.S.A.">
        <title>Comparative genomics of biotechnologically important yeasts.</title>
        <authorList>
            <person name="Riley R."/>
            <person name="Haridas S."/>
            <person name="Wolfe K.H."/>
            <person name="Lopes M.R."/>
            <person name="Hittinger C.T."/>
            <person name="Goeker M."/>
            <person name="Salamov A.A."/>
            <person name="Wisecaver J.H."/>
            <person name="Long T.M."/>
            <person name="Calvey C.H."/>
            <person name="Aerts A.L."/>
            <person name="Barry K.W."/>
            <person name="Choi C."/>
            <person name="Clum A."/>
            <person name="Coughlan A.Y."/>
            <person name="Deshpande S."/>
            <person name="Douglass A.P."/>
            <person name="Hanson S.J."/>
            <person name="Klenk H.-P."/>
            <person name="LaButti K.M."/>
            <person name="Lapidus A."/>
            <person name="Lindquist E.A."/>
            <person name="Lipzen A.M."/>
            <person name="Meier-Kolthoff J.P."/>
            <person name="Ohm R.A."/>
            <person name="Otillar R.P."/>
            <person name="Pangilinan J.L."/>
            <person name="Peng Y."/>
            <person name="Rokas A."/>
            <person name="Rosa C.A."/>
            <person name="Scheuner C."/>
            <person name="Sibirny A.A."/>
            <person name="Slot J.C."/>
            <person name="Stielow J.B."/>
            <person name="Sun H."/>
            <person name="Kurtzman C.P."/>
            <person name="Blackwell M."/>
            <person name="Grigoriev I.V."/>
            <person name="Jeffries T.W."/>
        </authorList>
    </citation>
    <scope>NUCLEOTIDE SEQUENCE [LARGE SCALE GENOMIC DNA]</scope>
    <source>
        <strain evidence="1 2">NRRL Y-2026</strain>
    </source>
</reference>
<sequence>MCGLWQGNASVARGAGASWLACTRDTRPPPATSSSTTQRATFHLHNHLPVQKTVCLRPAFAVPRGLPGTIARGRLGPGRGGNCGDKPLSAFRPPSCPPSPGARAFSTPHPCTGYMPPHPCTCNWPFFLPVEAHRFPSAAFARLGALPPAASTPPLSATSLSCPVCSIFAAPTLWGRGDVSSARQASRAVGAAGWRHWVLRSGGASLWLGSGSTQTDPAPLVLAFCRTLGPFVLVQDLALAHTPSLPVFSVGVSPSSPVVTQTIEKIVAAAPAHHHSSDKLPGFTCTLIPTSGGTPLLPCVAPRTPPCVVIMFACQI</sequence>
<evidence type="ECO:0000313" key="2">
    <source>
        <dbReference type="Proteomes" id="UP000094455"/>
    </source>
</evidence>
<dbReference type="RefSeq" id="XP_019017512.1">
    <property type="nucleotide sequence ID" value="XM_019159988.1"/>
</dbReference>
<proteinExistence type="predicted"/>
<evidence type="ECO:0000313" key="1">
    <source>
        <dbReference type="EMBL" id="ODQ46399.1"/>
    </source>
</evidence>
<dbReference type="Proteomes" id="UP000094455">
    <property type="component" value="Unassembled WGS sequence"/>
</dbReference>